<comment type="caution">
    <text evidence="8">The sequence shown here is derived from an EMBL/GenBank/DDBJ whole genome shotgun (WGS) entry which is preliminary data.</text>
</comment>
<evidence type="ECO:0000256" key="4">
    <source>
        <dbReference type="ARBA" id="ARBA00022692"/>
    </source>
</evidence>
<evidence type="ECO:0000256" key="2">
    <source>
        <dbReference type="ARBA" id="ARBA00022448"/>
    </source>
</evidence>
<protein>
    <submittedName>
        <fullName evidence="8">Carboxypeptidase regulatory-like domain-containing protein</fullName>
    </submittedName>
</protein>
<organism evidence="8 9">
    <name type="scientific">Acidicapsa dinghuensis</name>
    <dbReference type="NCBI Taxonomy" id="2218256"/>
    <lineage>
        <taxon>Bacteria</taxon>
        <taxon>Pseudomonadati</taxon>
        <taxon>Acidobacteriota</taxon>
        <taxon>Terriglobia</taxon>
        <taxon>Terriglobales</taxon>
        <taxon>Acidobacteriaceae</taxon>
        <taxon>Acidicapsa</taxon>
    </lineage>
</organism>
<comment type="subcellular location">
    <subcellularLocation>
        <location evidence="1">Cell outer membrane</location>
        <topology evidence="1">Multi-pass membrane protein</topology>
    </subcellularLocation>
</comment>
<keyword evidence="4" id="KW-0812">Transmembrane</keyword>
<keyword evidence="5" id="KW-0472">Membrane</keyword>
<keyword evidence="2" id="KW-0813">Transport</keyword>
<dbReference type="Proteomes" id="UP001596091">
    <property type="component" value="Unassembled WGS sequence"/>
</dbReference>
<dbReference type="EMBL" id="JBHSPH010000010">
    <property type="protein sequence ID" value="MFC5864527.1"/>
    <property type="molecule type" value="Genomic_DNA"/>
</dbReference>
<dbReference type="SUPFAM" id="SSF49464">
    <property type="entry name" value="Carboxypeptidase regulatory domain-like"/>
    <property type="match status" value="1"/>
</dbReference>
<evidence type="ECO:0000313" key="8">
    <source>
        <dbReference type="EMBL" id="MFC5864527.1"/>
    </source>
</evidence>
<keyword evidence="6" id="KW-0998">Cell outer membrane</keyword>
<feature type="domain" description="TonB-dependent transporter Oar-like beta-barrel" evidence="7">
    <location>
        <begin position="233"/>
        <end position="1279"/>
    </location>
</feature>
<dbReference type="RefSeq" id="WP_263333045.1">
    <property type="nucleotide sequence ID" value="NZ_JAGSYH010000001.1"/>
</dbReference>
<dbReference type="InterPro" id="IPR036942">
    <property type="entry name" value="Beta-barrel_TonB_sf"/>
</dbReference>
<dbReference type="Gene3D" id="2.40.170.20">
    <property type="entry name" value="TonB-dependent receptor, beta-barrel domain"/>
    <property type="match status" value="1"/>
</dbReference>
<gene>
    <name evidence="8" type="ORF">ACFPT7_19625</name>
</gene>
<dbReference type="InterPro" id="IPR057601">
    <property type="entry name" value="Oar-like_b-barrel"/>
</dbReference>
<dbReference type="InterPro" id="IPR039426">
    <property type="entry name" value="TonB-dep_rcpt-like"/>
</dbReference>
<keyword evidence="3" id="KW-1134">Transmembrane beta strand</keyword>
<proteinExistence type="predicted"/>
<dbReference type="Pfam" id="PF25183">
    <property type="entry name" value="OMP_b-brl_4"/>
    <property type="match status" value="1"/>
</dbReference>
<keyword evidence="9" id="KW-1185">Reference proteome</keyword>
<name>A0ABW1ELA5_9BACT</name>
<dbReference type="Gene3D" id="2.60.40.1120">
    <property type="entry name" value="Carboxypeptidase-like, regulatory domain"/>
    <property type="match status" value="1"/>
</dbReference>
<sequence length="1286" mass="136746">MVLVTASTLQAQVDEGSITGTVTDSSGAVIPGAHVTLLNTDQGLSLETLSNSSGFYSFNPVRIGHYKITVAAKGFATTTQENLIVQVSQNLGVNLQLKAGGATETVEITEAPPQLQTEDASMGQVIGSQEVNDLPLNGRNFTFLAQLGAGMQTPQADTRGNAASGAFSANGLRPAQNNYLLDGIDNNSNAVDFLNGTNYVILPPVDAIQEFKVQTADFSAELGRSAGAVLNATIKSGTNSLHGAVWEFFRNDKLDAADFFENNTGIKKGELRQNQFGASGGGPIIRNKAFFFGDYEGFRRVQGTAEDGNVPTALERSSNYQNLSDILSINDGTTRTDAIGRNIQKGTVLDPATTRLVRAGQPDPVTGFTNNSGSDAYVRDPFGCAVGNANITQAACPTLNQISDASRLDPNAINVLNLYPAPNSGIQTYGVSPNLYEHRNSFDVRGDYNPEDKDQIFVRFSYSDDPIYIPGIFGGVADGGSFNQGIQTAKSDQAVAGYTHVFNPNTINQVRAGFAHLHTTRFGPEGTVAGIPAQYGIANNGNIVQGQENGGLPGFTFGGLANLGSNNFLPSDEVSQTLQVTDDFTKIYGKHSFKMGIEFQNVKFSTLQPAYSHGQFNYGGSFTDIPNLGETTGGLPQFLLTPQAATYPTSEGGFSWSGGADSVDSSNINKTYDQKVYFASYFQDDWKVNPKLTLNLGVRWDYFGPINETNGGQANFIPFPVSGSPFGGPTFLYSQSGKDVRTLSTTSDCLTVLASCAGFQDLLALDGITPLETDRWGKGLVQTQKTNLAPRVGFAYQVNPKLVVRGGVGLFYNSFENQGYGPNIGENYPFVFNVTPGTQAAPSFVGPSGGVVPTSYNTGYASCPTAGGDPSTGHGTANFESGFNCIPLDPATFNAQSLGLQGLQFNYGTPRTYSANLTLQYSITRSISAQASYVFTQGADLQGGVGYQNVTKILPSNLSGTKSCHTSTTDYATYPEDSCVPFPDFGGGSYQVSYGDSTYHALQTKLEQQYANGLTFLLTYTWAKAMSDAGDLLNGGTTGGLRAYNVPGLGPRFDWAPADFDLRNVVHFSGGYELPVGKNKQFLSQSGLANTILGGWAVNWIVSLQGGQPLNFGCPTGTTSGTGCNDILVAGQSPQLGMKLKTVAGDPTPRPFWINNAAAFNQPCQLTDSTGTIAPNTTSVAGCAPLNGADALGSKPGQTVGPGFHRLDFSAFKRFQVTERYSVEFRSEFFNIFNHPNFNAPNFGGNGVVAIGGSGTITDPHFGEVGSTRDAPYDPRQIQFALKLYY</sequence>
<evidence type="ECO:0000256" key="6">
    <source>
        <dbReference type="ARBA" id="ARBA00023237"/>
    </source>
</evidence>
<dbReference type="SUPFAM" id="SSF56935">
    <property type="entry name" value="Porins"/>
    <property type="match status" value="1"/>
</dbReference>
<dbReference type="PANTHER" id="PTHR30069">
    <property type="entry name" value="TONB-DEPENDENT OUTER MEMBRANE RECEPTOR"/>
    <property type="match status" value="1"/>
</dbReference>
<evidence type="ECO:0000256" key="1">
    <source>
        <dbReference type="ARBA" id="ARBA00004571"/>
    </source>
</evidence>
<evidence type="ECO:0000256" key="3">
    <source>
        <dbReference type="ARBA" id="ARBA00022452"/>
    </source>
</evidence>
<evidence type="ECO:0000313" key="9">
    <source>
        <dbReference type="Proteomes" id="UP001596091"/>
    </source>
</evidence>
<accession>A0ABW1ELA5</accession>
<evidence type="ECO:0000259" key="7">
    <source>
        <dbReference type="Pfam" id="PF25183"/>
    </source>
</evidence>
<reference evidence="9" key="1">
    <citation type="journal article" date="2019" name="Int. J. Syst. Evol. Microbiol.">
        <title>The Global Catalogue of Microorganisms (GCM) 10K type strain sequencing project: providing services to taxonomists for standard genome sequencing and annotation.</title>
        <authorList>
            <consortium name="The Broad Institute Genomics Platform"/>
            <consortium name="The Broad Institute Genome Sequencing Center for Infectious Disease"/>
            <person name="Wu L."/>
            <person name="Ma J."/>
        </authorList>
    </citation>
    <scope>NUCLEOTIDE SEQUENCE [LARGE SCALE GENOMIC DNA]</scope>
    <source>
        <strain evidence="9">JCM 4087</strain>
    </source>
</reference>
<dbReference type="InterPro" id="IPR008969">
    <property type="entry name" value="CarboxyPept-like_regulatory"/>
</dbReference>
<dbReference type="PANTHER" id="PTHR30069:SF46">
    <property type="entry name" value="OAR PROTEIN"/>
    <property type="match status" value="1"/>
</dbReference>
<dbReference type="Pfam" id="PF13620">
    <property type="entry name" value="CarboxypepD_reg"/>
    <property type="match status" value="1"/>
</dbReference>
<evidence type="ECO:0000256" key="5">
    <source>
        <dbReference type="ARBA" id="ARBA00023136"/>
    </source>
</evidence>